<dbReference type="InterPro" id="IPR036388">
    <property type="entry name" value="WH-like_DNA-bd_sf"/>
</dbReference>
<reference evidence="3" key="1">
    <citation type="submission" date="2020-09" db="EMBL/GenBank/DDBJ databases">
        <title>A novel bacterium of genus Paenibacillus, isolated from South China Sea.</title>
        <authorList>
            <person name="Huang H."/>
            <person name="Mo K."/>
            <person name="Hu Y."/>
        </authorList>
    </citation>
    <scope>NUCLEOTIDE SEQUENCE</scope>
    <source>
        <strain evidence="3">IB182363</strain>
    </source>
</reference>
<gene>
    <name evidence="3" type="ORF">IDH45_25570</name>
</gene>
<evidence type="ECO:0000259" key="2">
    <source>
        <dbReference type="SMART" id="SM00418"/>
    </source>
</evidence>
<dbReference type="Pfam" id="PF12840">
    <property type="entry name" value="HTH_20"/>
    <property type="match status" value="1"/>
</dbReference>
<accession>A0A927CFP1</accession>
<keyword evidence="4" id="KW-1185">Reference proteome</keyword>
<dbReference type="SUPFAM" id="SSF46785">
    <property type="entry name" value="Winged helix' DNA-binding domain"/>
    <property type="match status" value="1"/>
</dbReference>
<dbReference type="Proteomes" id="UP000639396">
    <property type="component" value="Unassembled WGS sequence"/>
</dbReference>
<dbReference type="GO" id="GO:0003700">
    <property type="term" value="F:DNA-binding transcription factor activity"/>
    <property type="evidence" value="ECO:0007669"/>
    <property type="project" value="InterPro"/>
</dbReference>
<evidence type="ECO:0000313" key="4">
    <source>
        <dbReference type="Proteomes" id="UP000639396"/>
    </source>
</evidence>
<dbReference type="Gene3D" id="1.10.10.10">
    <property type="entry name" value="Winged helix-like DNA-binding domain superfamily/Winged helix DNA-binding domain"/>
    <property type="match status" value="1"/>
</dbReference>
<dbReference type="Gene3D" id="6.10.140.2180">
    <property type="match status" value="1"/>
</dbReference>
<dbReference type="InterPro" id="IPR036390">
    <property type="entry name" value="WH_DNA-bd_sf"/>
</dbReference>
<protein>
    <submittedName>
        <fullName evidence="3">Helix-turn-helix domain-containing protein</fullName>
    </submittedName>
</protein>
<evidence type="ECO:0000256" key="1">
    <source>
        <dbReference type="ARBA" id="ARBA00023125"/>
    </source>
</evidence>
<dbReference type="CDD" id="cd00090">
    <property type="entry name" value="HTH_ARSR"/>
    <property type="match status" value="1"/>
</dbReference>
<dbReference type="NCBIfam" id="NF005061">
    <property type="entry name" value="PRK06474.1"/>
    <property type="match status" value="1"/>
</dbReference>
<dbReference type="RefSeq" id="WP_190930976.1">
    <property type="nucleotide sequence ID" value="NZ_JACXJA010000041.1"/>
</dbReference>
<proteinExistence type="predicted"/>
<dbReference type="EMBL" id="JACXJA010000041">
    <property type="protein sequence ID" value="MBD2865356.1"/>
    <property type="molecule type" value="Genomic_DNA"/>
</dbReference>
<evidence type="ECO:0000313" key="3">
    <source>
        <dbReference type="EMBL" id="MBD2865356.1"/>
    </source>
</evidence>
<sequence length="183" mass="21071">MARKADLLLHPIRMRIIQQLMLGKPLTTAQLLEELGDVPQATLYRHIHLLIEADMIEVVDTNKVKGTEERVFSVKKDQIQISDKEAEVTSQEDHLRHFSAFHANLLQLATSYITENSPTQYKENGFGYWFAPMHLTNDEFQELIDSINTYIEKAIHNEPTPERNPRIFAGMFIPQKSKGPSQE</sequence>
<comment type="caution">
    <text evidence="3">The sequence shown here is derived from an EMBL/GenBank/DDBJ whole genome shotgun (WGS) entry which is preliminary data.</text>
</comment>
<dbReference type="InterPro" id="IPR011991">
    <property type="entry name" value="ArsR-like_HTH"/>
</dbReference>
<dbReference type="SMART" id="SM00418">
    <property type="entry name" value="HTH_ARSR"/>
    <property type="match status" value="1"/>
</dbReference>
<dbReference type="AlphaFoldDB" id="A0A927CFP1"/>
<keyword evidence="1" id="KW-0238">DNA-binding</keyword>
<dbReference type="GO" id="GO:0003677">
    <property type="term" value="F:DNA binding"/>
    <property type="evidence" value="ECO:0007669"/>
    <property type="project" value="UniProtKB-KW"/>
</dbReference>
<feature type="domain" description="HTH arsR-type" evidence="2">
    <location>
        <begin position="3"/>
        <end position="88"/>
    </location>
</feature>
<name>A0A927CFP1_9BACL</name>
<organism evidence="3 4">
    <name type="scientific">Paenibacillus oceani</name>
    <dbReference type="NCBI Taxonomy" id="2772510"/>
    <lineage>
        <taxon>Bacteria</taxon>
        <taxon>Bacillati</taxon>
        <taxon>Bacillota</taxon>
        <taxon>Bacilli</taxon>
        <taxon>Bacillales</taxon>
        <taxon>Paenibacillaceae</taxon>
        <taxon>Paenibacillus</taxon>
    </lineage>
</organism>
<dbReference type="InterPro" id="IPR001845">
    <property type="entry name" value="HTH_ArsR_DNA-bd_dom"/>
</dbReference>